<name>A0A915L310_ROMCU</name>
<organism evidence="2 3">
    <name type="scientific">Romanomermis culicivorax</name>
    <name type="common">Nematode worm</name>
    <dbReference type="NCBI Taxonomy" id="13658"/>
    <lineage>
        <taxon>Eukaryota</taxon>
        <taxon>Metazoa</taxon>
        <taxon>Ecdysozoa</taxon>
        <taxon>Nematoda</taxon>
        <taxon>Enoplea</taxon>
        <taxon>Dorylaimia</taxon>
        <taxon>Mermithida</taxon>
        <taxon>Mermithoidea</taxon>
        <taxon>Mermithidae</taxon>
        <taxon>Romanomermis</taxon>
    </lineage>
</organism>
<evidence type="ECO:0000313" key="3">
    <source>
        <dbReference type="WBParaSite" id="nRc.2.0.1.t44154-RA"/>
    </source>
</evidence>
<proteinExistence type="predicted"/>
<accession>A0A915L310</accession>
<protein>
    <submittedName>
        <fullName evidence="3">Uncharacterized protein</fullName>
    </submittedName>
</protein>
<evidence type="ECO:0000256" key="1">
    <source>
        <dbReference type="SAM" id="MobiDB-lite"/>
    </source>
</evidence>
<feature type="region of interest" description="Disordered" evidence="1">
    <location>
        <begin position="1"/>
        <end position="21"/>
    </location>
</feature>
<evidence type="ECO:0000313" key="2">
    <source>
        <dbReference type="Proteomes" id="UP000887565"/>
    </source>
</evidence>
<dbReference type="Proteomes" id="UP000887565">
    <property type="component" value="Unplaced"/>
</dbReference>
<reference evidence="3" key="1">
    <citation type="submission" date="2022-11" db="UniProtKB">
        <authorList>
            <consortium name="WormBaseParasite"/>
        </authorList>
    </citation>
    <scope>IDENTIFICATION</scope>
</reference>
<sequence length="109" mass="11931">MESDAGSDDWPKKMDRSTTSGDAQGVAKNVIIVIVRFDPRPFIFICKQRFPKAVKPGPIFYLQANMPSNFVLLTFKRPLTIHCIIVAVPPAPHSVSVIAVPAITSIGLK</sequence>
<dbReference type="AlphaFoldDB" id="A0A915L310"/>
<keyword evidence="2" id="KW-1185">Reference proteome</keyword>
<dbReference type="WBParaSite" id="nRc.2.0.1.t44154-RA">
    <property type="protein sequence ID" value="nRc.2.0.1.t44154-RA"/>
    <property type="gene ID" value="nRc.2.0.1.g44154"/>
</dbReference>